<keyword evidence="4" id="KW-0285">Flavoprotein</keyword>
<dbReference type="PRINTS" id="PR00420">
    <property type="entry name" value="RNGMNOXGNASE"/>
</dbReference>
<dbReference type="GO" id="GO:0006744">
    <property type="term" value="P:ubiquinone biosynthetic process"/>
    <property type="evidence" value="ECO:0007669"/>
    <property type="project" value="UniProtKB-UniPathway"/>
</dbReference>
<organism evidence="10 11">
    <name type="scientific">Alginatibacterium sediminis</name>
    <dbReference type="NCBI Taxonomy" id="2164068"/>
    <lineage>
        <taxon>Bacteria</taxon>
        <taxon>Pseudomonadati</taxon>
        <taxon>Pseudomonadota</taxon>
        <taxon>Gammaproteobacteria</taxon>
        <taxon>Alteromonadales</taxon>
        <taxon>Alteromonadaceae</taxon>
        <taxon>Alginatibacterium</taxon>
    </lineage>
</organism>
<keyword evidence="6" id="KW-0560">Oxidoreductase</keyword>
<dbReference type="Pfam" id="PF01494">
    <property type="entry name" value="FAD_binding_3"/>
    <property type="match status" value="1"/>
</dbReference>
<evidence type="ECO:0000313" key="10">
    <source>
        <dbReference type="EMBL" id="RKF18673.1"/>
    </source>
</evidence>
<feature type="domain" description="FAD-binding" evidence="9">
    <location>
        <begin position="4"/>
        <end position="321"/>
    </location>
</feature>
<dbReference type="FunFam" id="3.50.50.60:FF:000021">
    <property type="entry name" value="Ubiquinone biosynthesis monooxygenase COQ6"/>
    <property type="match status" value="1"/>
</dbReference>
<keyword evidence="5" id="KW-0274">FAD</keyword>
<dbReference type="GO" id="GO:0110142">
    <property type="term" value="C:ubiquinone biosynthesis complex"/>
    <property type="evidence" value="ECO:0007669"/>
    <property type="project" value="UniProtKB-ARBA"/>
</dbReference>
<comment type="similarity">
    <text evidence="3">Belongs to the UbiH/COQ6 family.</text>
</comment>
<comment type="pathway">
    <text evidence="2">Cofactor biosynthesis; ubiquinone biosynthesis.</text>
</comment>
<evidence type="ECO:0000256" key="1">
    <source>
        <dbReference type="ARBA" id="ARBA00001974"/>
    </source>
</evidence>
<keyword evidence="7" id="KW-0503">Monooxygenase</keyword>
<dbReference type="OrthoDB" id="9769565at2"/>
<evidence type="ECO:0000256" key="4">
    <source>
        <dbReference type="ARBA" id="ARBA00022630"/>
    </source>
</evidence>
<dbReference type="Gene3D" id="3.50.50.60">
    <property type="entry name" value="FAD/NAD(P)-binding domain"/>
    <property type="match status" value="2"/>
</dbReference>
<dbReference type="InterPro" id="IPR051205">
    <property type="entry name" value="UbiH/COQ6_monooxygenase"/>
</dbReference>
<comment type="caution">
    <text evidence="10">The sequence shown here is derived from an EMBL/GenBank/DDBJ whole genome shotgun (WGS) entry which is preliminary data.</text>
</comment>
<keyword evidence="11" id="KW-1185">Reference proteome</keyword>
<reference evidence="10 11" key="1">
    <citation type="submission" date="2018-09" db="EMBL/GenBank/DDBJ databases">
        <authorList>
            <person name="Wang Z."/>
        </authorList>
    </citation>
    <scope>NUCLEOTIDE SEQUENCE [LARGE SCALE GENOMIC DNA]</scope>
    <source>
        <strain evidence="10 11">ALS 81</strain>
    </source>
</reference>
<accession>A0A420EDC4</accession>
<dbReference type="InterPro" id="IPR036188">
    <property type="entry name" value="FAD/NAD-bd_sf"/>
</dbReference>
<dbReference type="PANTHER" id="PTHR43876:SF7">
    <property type="entry name" value="UBIQUINONE BIOSYNTHESIS MONOOXYGENASE COQ6, MITOCHONDRIAL"/>
    <property type="match status" value="1"/>
</dbReference>
<dbReference type="RefSeq" id="WP_120354752.1">
    <property type="nucleotide sequence ID" value="NZ_RAQO01000005.1"/>
</dbReference>
<evidence type="ECO:0000256" key="5">
    <source>
        <dbReference type="ARBA" id="ARBA00022827"/>
    </source>
</evidence>
<dbReference type="SUPFAM" id="SSF51905">
    <property type="entry name" value="FAD/NAD(P)-binding domain"/>
    <property type="match status" value="1"/>
</dbReference>
<sequence>MKRIDICIIGGGMVGLSLARSLKDSDLRIAVVESHAPNAEQLLGLHRSERVSAINLASQSYLDSLGVWSQIESKRAQAYSDMQVWDADSFANIEFNAQDMALPNLGYIVENDVIRNALWHEITQQDNLEIIEASISQLHRGESETWLSFDDGQALSCKLVVGADGANSWLRQQMDVPLNFWDYQHTALVATIRTQLPHNNCARQVFTDNGPLAFLPLDDPNLCSIVWSTEASQAQHLIRCSESDFNKQLAIALDMRLGLCEIQSSLSSFPLRMRYARDFAGEGFVLIGDAAHTIHPLAGQGVNLGLMDAAALAQVILKLHKTGDSIDQPQALQHWARWRKSEASQMIAAMEFFKQLFGGNDPVKKLIRGLGMSLVDQSGPLKNQAMRKALGLSGDLPDVCCPKAKQKQS</sequence>
<name>A0A420EDC4_9ALTE</name>
<dbReference type="InterPro" id="IPR018168">
    <property type="entry name" value="Ubi_Hdrlase_CS"/>
</dbReference>
<evidence type="ECO:0000256" key="8">
    <source>
        <dbReference type="ARBA" id="ARBA00065734"/>
    </source>
</evidence>
<dbReference type="GO" id="GO:0071949">
    <property type="term" value="F:FAD binding"/>
    <property type="evidence" value="ECO:0007669"/>
    <property type="project" value="InterPro"/>
</dbReference>
<evidence type="ECO:0000259" key="9">
    <source>
        <dbReference type="Pfam" id="PF01494"/>
    </source>
</evidence>
<evidence type="ECO:0000313" key="11">
    <source>
        <dbReference type="Proteomes" id="UP000286482"/>
    </source>
</evidence>
<gene>
    <name evidence="10" type="ORF">DBZ36_09730</name>
</gene>
<proteinExistence type="inferred from homology"/>
<dbReference type="AlphaFoldDB" id="A0A420EDC4"/>
<dbReference type="EMBL" id="RAQO01000005">
    <property type="protein sequence ID" value="RKF18673.1"/>
    <property type="molecule type" value="Genomic_DNA"/>
</dbReference>
<protein>
    <submittedName>
        <fullName evidence="10">FAD-dependent 2-octaprenylphenol hydroxylase</fullName>
    </submittedName>
</protein>
<dbReference type="UniPathway" id="UPA00232"/>
<evidence type="ECO:0000256" key="6">
    <source>
        <dbReference type="ARBA" id="ARBA00023002"/>
    </source>
</evidence>
<dbReference type="InterPro" id="IPR010971">
    <property type="entry name" value="UbiH/COQ6"/>
</dbReference>
<dbReference type="Proteomes" id="UP000286482">
    <property type="component" value="Unassembled WGS sequence"/>
</dbReference>
<comment type="subunit">
    <text evidence="8">Component of the Ubi complex metabolon, which regroups five ubiquinone biosynthesis proteins (UbiE, UbiF, UbiG, UbiH and UbiI) and two accessory factors (UbiK and the lipid-binding protein UbiJ).</text>
</comment>
<dbReference type="GO" id="GO:0019168">
    <property type="term" value="F:2-polyprenylphenol 6-hydroxylase activity"/>
    <property type="evidence" value="ECO:0007669"/>
    <property type="project" value="TreeGrafter"/>
</dbReference>
<dbReference type="NCBIfam" id="TIGR01988">
    <property type="entry name" value="Ubi-OHases"/>
    <property type="match status" value="1"/>
</dbReference>
<dbReference type="InterPro" id="IPR002938">
    <property type="entry name" value="FAD-bd"/>
</dbReference>
<evidence type="ECO:0000256" key="7">
    <source>
        <dbReference type="ARBA" id="ARBA00023033"/>
    </source>
</evidence>
<dbReference type="PANTHER" id="PTHR43876">
    <property type="entry name" value="UBIQUINONE BIOSYNTHESIS MONOOXYGENASE COQ6, MITOCHONDRIAL"/>
    <property type="match status" value="1"/>
</dbReference>
<evidence type="ECO:0000256" key="3">
    <source>
        <dbReference type="ARBA" id="ARBA00005349"/>
    </source>
</evidence>
<dbReference type="PROSITE" id="PS01304">
    <property type="entry name" value="UBIH"/>
    <property type="match status" value="1"/>
</dbReference>
<evidence type="ECO:0000256" key="2">
    <source>
        <dbReference type="ARBA" id="ARBA00004749"/>
    </source>
</evidence>
<comment type="cofactor">
    <cofactor evidence="1">
        <name>FAD</name>
        <dbReference type="ChEBI" id="CHEBI:57692"/>
    </cofactor>
</comment>